<dbReference type="Proteomes" id="UP000262257">
    <property type="component" value="Unassembled WGS sequence"/>
</dbReference>
<comment type="caution">
    <text evidence="2">The sequence shown here is derived from an EMBL/GenBank/DDBJ whole genome shotgun (WGS) entry which is preliminary data.</text>
</comment>
<protein>
    <submittedName>
        <fullName evidence="2">Uncharacterized protein</fullName>
    </submittedName>
</protein>
<evidence type="ECO:0000313" key="2">
    <source>
        <dbReference type="EMBL" id="HCM31306.1"/>
    </source>
</evidence>
<gene>
    <name evidence="2" type="ORF">DIC32_06835</name>
</gene>
<evidence type="ECO:0000313" key="3">
    <source>
        <dbReference type="Proteomes" id="UP000262257"/>
    </source>
</evidence>
<name>A0A3D3FZU9_ACIRA</name>
<dbReference type="AlphaFoldDB" id="A0A3D3FZU9"/>
<feature type="region of interest" description="Disordered" evidence="1">
    <location>
        <begin position="55"/>
        <end position="95"/>
    </location>
</feature>
<dbReference type="EMBL" id="DPXL01000085">
    <property type="protein sequence ID" value="HCM31306.1"/>
    <property type="molecule type" value="Genomic_DNA"/>
</dbReference>
<organism evidence="2 3">
    <name type="scientific">Acinetobacter radioresistens</name>
    <dbReference type="NCBI Taxonomy" id="40216"/>
    <lineage>
        <taxon>Bacteria</taxon>
        <taxon>Pseudomonadati</taxon>
        <taxon>Pseudomonadota</taxon>
        <taxon>Gammaproteobacteria</taxon>
        <taxon>Moraxellales</taxon>
        <taxon>Moraxellaceae</taxon>
        <taxon>Acinetobacter</taxon>
    </lineage>
</organism>
<reference evidence="2 3" key="1">
    <citation type="journal article" date="2018" name="Nat. Biotechnol.">
        <title>A standardized bacterial taxonomy based on genome phylogeny substantially revises the tree of life.</title>
        <authorList>
            <person name="Parks D.H."/>
            <person name="Chuvochina M."/>
            <person name="Waite D.W."/>
            <person name="Rinke C."/>
            <person name="Skarshewski A."/>
            <person name="Chaumeil P.A."/>
            <person name="Hugenholtz P."/>
        </authorList>
    </citation>
    <scope>NUCLEOTIDE SEQUENCE [LARGE SCALE GENOMIC DNA]</scope>
    <source>
        <strain evidence="2">UBA10045</strain>
    </source>
</reference>
<accession>A0A3D3FZU9</accession>
<proteinExistence type="predicted"/>
<evidence type="ECO:0000256" key="1">
    <source>
        <dbReference type="SAM" id="MobiDB-lite"/>
    </source>
</evidence>
<feature type="compositionally biased region" description="Basic and acidic residues" evidence="1">
    <location>
        <begin position="62"/>
        <end position="89"/>
    </location>
</feature>
<sequence>MIKCILRSLAYRILDKELRENWIHRAHFNEYTKWMSRDFPVMEDMYEAFKNKPYGSNISVSSHREEMAKKHLPKKSDSLKGWDDARDSMFRASQK</sequence>